<gene>
    <name evidence="1" type="ORF">GCM10010994_15390</name>
</gene>
<evidence type="ECO:0000313" key="2">
    <source>
        <dbReference type="Proteomes" id="UP000637002"/>
    </source>
</evidence>
<comment type="caution">
    <text evidence="1">The sequence shown here is derived from an EMBL/GenBank/DDBJ whole genome shotgun (WGS) entry which is preliminary data.</text>
</comment>
<dbReference type="Proteomes" id="UP000637002">
    <property type="component" value="Unassembled WGS sequence"/>
</dbReference>
<sequence>MQTGRTRTPPNQAWAENLAVSALTFLAQEPDRIGRFLALTGIAPHDIRAAAGEPGFLAAVLQHLLDDESLLLAFAGAAEVRPEAIAQAHGLLAGSRQAHEP</sequence>
<organism evidence="1 2">
    <name type="scientific">Chelatococcus reniformis</name>
    <dbReference type="NCBI Taxonomy" id="1494448"/>
    <lineage>
        <taxon>Bacteria</taxon>
        <taxon>Pseudomonadati</taxon>
        <taxon>Pseudomonadota</taxon>
        <taxon>Alphaproteobacteria</taxon>
        <taxon>Hyphomicrobiales</taxon>
        <taxon>Chelatococcaceae</taxon>
        <taxon>Chelatococcus</taxon>
    </lineage>
</organism>
<reference evidence="1" key="2">
    <citation type="submission" date="2020-09" db="EMBL/GenBank/DDBJ databases">
        <authorList>
            <person name="Sun Q."/>
            <person name="Zhou Y."/>
        </authorList>
    </citation>
    <scope>NUCLEOTIDE SEQUENCE</scope>
    <source>
        <strain evidence="1">CGMCC 1.12919</strain>
    </source>
</reference>
<keyword evidence="2" id="KW-1185">Reference proteome</keyword>
<dbReference type="InterPro" id="IPR021955">
    <property type="entry name" value="DUF3572"/>
</dbReference>
<reference evidence="1" key="1">
    <citation type="journal article" date="2014" name="Int. J. Syst. Evol. Microbiol.">
        <title>Complete genome sequence of Corynebacterium casei LMG S-19264T (=DSM 44701T), isolated from a smear-ripened cheese.</title>
        <authorList>
            <consortium name="US DOE Joint Genome Institute (JGI-PGF)"/>
            <person name="Walter F."/>
            <person name="Albersmeier A."/>
            <person name="Kalinowski J."/>
            <person name="Ruckert C."/>
        </authorList>
    </citation>
    <scope>NUCLEOTIDE SEQUENCE</scope>
    <source>
        <strain evidence="1">CGMCC 1.12919</strain>
    </source>
</reference>
<dbReference type="RefSeq" id="WP_188608532.1">
    <property type="nucleotide sequence ID" value="NZ_BMGG01000002.1"/>
</dbReference>
<dbReference type="Pfam" id="PF12096">
    <property type="entry name" value="DUF3572"/>
    <property type="match status" value="1"/>
</dbReference>
<name>A0A916XAX7_9HYPH</name>
<proteinExistence type="predicted"/>
<protein>
    <recommendedName>
        <fullName evidence="3">DUF3572 domain-containing protein</fullName>
    </recommendedName>
</protein>
<dbReference type="AlphaFoldDB" id="A0A916XAX7"/>
<dbReference type="EMBL" id="BMGG01000002">
    <property type="protein sequence ID" value="GGC57347.1"/>
    <property type="molecule type" value="Genomic_DNA"/>
</dbReference>
<evidence type="ECO:0000313" key="1">
    <source>
        <dbReference type="EMBL" id="GGC57347.1"/>
    </source>
</evidence>
<evidence type="ECO:0008006" key="3">
    <source>
        <dbReference type="Google" id="ProtNLM"/>
    </source>
</evidence>
<accession>A0A916XAX7</accession>